<dbReference type="AlphaFoldDB" id="A0A7K0CSA4"/>
<proteinExistence type="predicted"/>
<protein>
    <submittedName>
        <fullName evidence="1">Uncharacterized protein</fullName>
    </submittedName>
</protein>
<keyword evidence="2" id="KW-1185">Reference proteome</keyword>
<gene>
    <name evidence="1" type="ORF">SRB5_65290</name>
</gene>
<sequence length="239" mass="25917">MLVFAGTAGGAGYGLTRAERGDLPLLATETDGRWDYPELTLPKLPHGAPEPLDSDANPAAVHHADLRELLLPLPEGGKADPEVAVEDGWVTPKEFAEVYAKDERDTVVQALTDDAVRHIAARAWVMPDGTRTRIYLLQFNTGALADHFYDQTLSDGVNGGRELAEAPATVLDESWPENTGIDGVDLYVYDEEKPYGERHARQAYVVAGDTVALILQAHEGGAAKVPFQQTLILQHQLLG</sequence>
<dbReference type="EMBL" id="WEGJ01000051">
    <property type="protein sequence ID" value="MQY16331.1"/>
    <property type="molecule type" value="Genomic_DNA"/>
</dbReference>
<accession>A0A7K0CSA4</accession>
<evidence type="ECO:0000313" key="1">
    <source>
        <dbReference type="EMBL" id="MQY16331.1"/>
    </source>
</evidence>
<dbReference type="Proteomes" id="UP000466345">
    <property type="component" value="Unassembled WGS sequence"/>
</dbReference>
<name>A0A7K0CSA4_9ACTN</name>
<comment type="caution">
    <text evidence="1">The sequence shown here is derived from an EMBL/GenBank/DDBJ whole genome shotgun (WGS) entry which is preliminary data.</text>
</comment>
<reference evidence="1 2" key="1">
    <citation type="submission" date="2019-10" db="EMBL/GenBank/DDBJ databases">
        <title>Streptomyces smaragdinus sp. nov. and Streptomyces fabii sp. nov., isolated from the gut of fungus growing-termite Macrotermes natalensis.</title>
        <authorList>
            <person name="Schwitalla J."/>
            <person name="Benndorf R."/>
            <person name="Martin K."/>
            <person name="De Beer W."/>
            <person name="Kaster A.-K."/>
            <person name="Vollmers J."/>
            <person name="Poulsen M."/>
            <person name="Beemelmanns C."/>
        </authorList>
    </citation>
    <scope>NUCLEOTIDE SEQUENCE [LARGE SCALE GENOMIC DNA]</scope>
    <source>
        <strain evidence="1 2">RB5</strain>
    </source>
</reference>
<evidence type="ECO:0000313" key="2">
    <source>
        <dbReference type="Proteomes" id="UP000466345"/>
    </source>
</evidence>
<organism evidence="1 2">
    <name type="scientific">Streptomyces smaragdinus</name>
    <dbReference type="NCBI Taxonomy" id="2585196"/>
    <lineage>
        <taxon>Bacteria</taxon>
        <taxon>Bacillati</taxon>
        <taxon>Actinomycetota</taxon>
        <taxon>Actinomycetes</taxon>
        <taxon>Kitasatosporales</taxon>
        <taxon>Streptomycetaceae</taxon>
        <taxon>Streptomyces</taxon>
    </lineage>
</organism>